<dbReference type="GO" id="GO:0031080">
    <property type="term" value="C:nuclear pore outer ring"/>
    <property type="evidence" value="ECO:0007669"/>
    <property type="project" value="TreeGrafter"/>
</dbReference>
<evidence type="ECO:0000256" key="6">
    <source>
        <dbReference type="ARBA" id="ARBA00023242"/>
    </source>
</evidence>
<comment type="subunit">
    <text evidence="7">Part of the nuclear pore complex (NPC).</text>
</comment>
<comment type="function">
    <text evidence="7">Functions as a component of the nuclear pore complex (NPC).</text>
</comment>
<evidence type="ECO:0000313" key="8">
    <source>
        <dbReference type="EMBL" id="RHW68133.1"/>
    </source>
</evidence>
<evidence type="ECO:0000256" key="1">
    <source>
        <dbReference type="ARBA" id="ARBA00022448"/>
    </source>
</evidence>
<keyword evidence="7" id="KW-0472">Membrane</keyword>
<evidence type="ECO:0000256" key="7">
    <source>
        <dbReference type="RuleBase" id="RU365072"/>
    </source>
</evidence>
<dbReference type="GO" id="GO:0031965">
    <property type="term" value="C:nuclear membrane"/>
    <property type="evidence" value="ECO:0007669"/>
    <property type="project" value="UniProtKB-SubCell"/>
</dbReference>
<comment type="subcellular location">
    <subcellularLocation>
        <location evidence="7">Nucleus</location>
        <location evidence="7">Nuclear pore complex</location>
    </subcellularLocation>
    <subcellularLocation>
        <location evidence="7">Nucleus membrane</location>
    </subcellularLocation>
</comment>
<keyword evidence="1 7" id="KW-0813">Transport</keyword>
<dbReference type="AlphaFoldDB" id="A0A3L6KUR6"/>
<dbReference type="GO" id="GO:0006606">
    <property type="term" value="P:protein import into nucleus"/>
    <property type="evidence" value="ECO:0007669"/>
    <property type="project" value="TreeGrafter"/>
</dbReference>
<comment type="similarity">
    <text evidence="7">Belongs to the nucleoporin Nup84/Nup107 family.</text>
</comment>
<evidence type="ECO:0000313" key="9">
    <source>
        <dbReference type="Proteomes" id="UP000266743"/>
    </source>
</evidence>
<dbReference type="InterPro" id="IPR007252">
    <property type="entry name" value="Nup84/Nup107"/>
</dbReference>
<keyword evidence="2" id="KW-0509">mRNA transport</keyword>
<proteinExistence type="inferred from homology"/>
<gene>
    <name evidence="8" type="primary">TbNup89</name>
    <name evidence="8" type="ORF">DPX39_110036200</name>
</gene>
<protein>
    <recommendedName>
        <fullName evidence="7">Nuclear pore complex protein</fullName>
    </recommendedName>
</protein>
<evidence type="ECO:0000256" key="3">
    <source>
        <dbReference type="ARBA" id="ARBA00022927"/>
    </source>
</evidence>
<dbReference type="Proteomes" id="UP000266743">
    <property type="component" value="Chromosome 11"/>
</dbReference>
<dbReference type="Pfam" id="PF04121">
    <property type="entry name" value="Nup84_Nup100"/>
    <property type="match status" value="2"/>
</dbReference>
<keyword evidence="6 7" id="KW-0539">Nucleus</keyword>
<accession>A0A3L6KUR6</accession>
<evidence type="ECO:0000256" key="2">
    <source>
        <dbReference type="ARBA" id="ARBA00022816"/>
    </source>
</evidence>
<reference evidence="8 9" key="1">
    <citation type="submission" date="2018-09" db="EMBL/GenBank/DDBJ databases">
        <title>whole genome sequence of T. equiperdum IVM-t1 strain.</title>
        <authorList>
            <person name="Suganuma K."/>
        </authorList>
    </citation>
    <scope>NUCLEOTIDE SEQUENCE [LARGE SCALE GENOMIC DNA]</scope>
    <source>
        <strain evidence="8 9">IVM-t1</strain>
    </source>
</reference>
<dbReference type="GO" id="GO:0017056">
    <property type="term" value="F:structural constituent of nuclear pore"/>
    <property type="evidence" value="ECO:0007669"/>
    <property type="project" value="UniProtKB-UniRule"/>
</dbReference>
<dbReference type="EMBL" id="QSBY01000011">
    <property type="protein sequence ID" value="RHW68133.1"/>
    <property type="molecule type" value="Genomic_DNA"/>
</dbReference>
<keyword evidence="3" id="KW-0653">Protein transport</keyword>
<keyword evidence="5 7" id="KW-0906">Nuclear pore complex</keyword>
<name>A0A3L6KUR6_9TRYP</name>
<comment type="caution">
    <text evidence="8">The sequence shown here is derived from an EMBL/GenBank/DDBJ whole genome shotgun (WGS) entry which is preliminary data.</text>
</comment>
<dbReference type="GO" id="GO:0000973">
    <property type="term" value="P:post-transcriptional tethering of RNA polymerase II gene DNA at nuclear periphery"/>
    <property type="evidence" value="ECO:0007669"/>
    <property type="project" value="TreeGrafter"/>
</dbReference>
<evidence type="ECO:0000256" key="4">
    <source>
        <dbReference type="ARBA" id="ARBA00023010"/>
    </source>
</evidence>
<evidence type="ECO:0000256" key="5">
    <source>
        <dbReference type="ARBA" id="ARBA00023132"/>
    </source>
</evidence>
<dbReference type="PANTHER" id="PTHR13003:SF2">
    <property type="entry name" value="NUCLEAR PORE COMPLEX PROTEIN NUP107"/>
    <property type="match status" value="1"/>
</dbReference>
<keyword evidence="4 7" id="KW-0811">Translocation</keyword>
<dbReference type="PANTHER" id="PTHR13003">
    <property type="entry name" value="NUP107-RELATED"/>
    <property type="match status" value="1"/>
</dbReference>
<organism evidence="8 9">
    <name type="scientific">Trypanosoma brucei equiperdum</name>
    <dbReference type="NCBI Taxonomy" id="630700"/>
    <lineage>
        <taxon>Eukaryota</taxon>
        <taxon>Discoba</taxon>
        <taxon>Euglenozoa</taxon>
        <taxon>Kinetoplastea</taxon>
        <taxon>Metakinetoplastina</taxon>
        <taxon>Trypanosomatida</taxon>
        <taxon>Trypanosomatidae</taxon>
        <taxon>Trypanosoma</taxon>
    </lineage>
</organism>
<dbReference type="GO" id="GO:0006406">
    <property type="term" value="P:mRNA export from nucleus"/>
    <property type="evidence" value="ECO:0007669"/>
    <property type="project" value="TreeGrafter"/>
</dbReference>
<sequence length="796" mass="89113">MLTTFEQQHGMVELPPLGEKVSIYDRGSIFAGHDNWLDTGAANDTNSTSAHPSRAFAEVYLGSVVRSVFTADQFMRWSKRDNRVEESNLWSLLLELLLDAEQAVKYNPDAIGIAKVQPHRQWYVSHQAHIQDLLQRQPLLRRMNIIIRWLERVYRTGNAPLKLASSRTPEEAVLLRQIVLSCLRGGELHRAIDLSVTAKDCMYSCLLSAAQMQTVAEPWFNATPLVPLFGEYGNGEVDLEWACNEHRLDNLSQLYEDSVALSTSSEGQTAGGGLDGLIAAVLCGNLDVMEPAFATGNWKDVVWCHLRSALVLCFTKTLMAARHNVQAPYGALVERLTGSHDSWQDETAQSVVRRLADRLESSYFATVSFEEKLQMRVILHFLSSDNADWTNVLNDLSRVKGVAQSDPNGVRLVSHLLLCLDTAYSEALHSRSVQVYSTSLAEALTRYAESLVQLPHYAPQDAMRAVIAMNLRLRDARQRASVYAAFLVACRCRELQLTKREEVEALEEKLVQMFCKADPVSEVHDEVMRLLNQKVEPATLLTHNPLAEAVMWRAMHADSPDDFIVALRHSLEACGSFWLAEPRAELDAITDVAGIIRRTILPNLRRDSIALSATPTEMELAESHFWMTFAALRTAADQHAKTTARLDLALGGTDRTLEFQLVQDEAALMRELHSLARKALTYGGAVVHRSRSCVTAVTWLLQVFVEEVVLSVRLAASRSSVIVEYLRHVFELIEQINDSGYVEPSLMPQQSARDLFAAVRSLRMACGQKAHDLLVEEAKKVAVTQQQLFVTSQPKW</sequence>